<evidence type="ECO:0000313" key="2">
    <source>
        <dbReference type="Proteomes" id="UP001283361"/>
    </source>
</evidence>
<dbReference type="AlphaFoldDB" id="A0AAE1B8A2"/>
<dbReference type="EMBL" id="JAWDGP010000315">
    <property type="protein sequence ID" value="KAK3801442.1"/>
    <property type="molecule type" value="Genomic_DNA"/>
</dbReference>
<accession>A0AAE1B8A2</accession>
<comment type="caution">
    <text evidence="1">The sequence shown here is derived from an EMBL/GenBank/DDBJ whole genome shotgun (WGS) entry which is preliminary data.</text>
</comment>
<sequence length="33" mass="3702">MPCPAPRHGAFKLSRRKKFDLSFISQDPVASTL</sequence>
<feature type="non-terminal residue" evidence="1">
    <location>
        <position position="33"/>
    </location>
</feature>
<dbReference type="Proteomes" id="UP001283361">
    <property type="component" value="Unassembled WGS sequence"/>
</dbReference>
<proteinExistence type="predicted"/>
<protein>
    <submittedName>
        <fullName evidence="1">Uncharacterized protein</fullName>
    </submittedName>
</protein>
<evidence type="ECO:0000313" key="1">
    <source>
        <dbReference type="EMBL" id="KAK3801442.1"/>
    </source>
</evidence>
<keyword evidence="2" id="KW-1185">Reference proteome</keyword>
<reference evidence="1" key="1">
    <citation type="journal article" date="2023" name="G3 (Bethesda)">
        <title>A reference genome for the long-term kleptoplast-retaining sea slug Elysia crispata morphotype clarki.</title>
        <authorList>
            <person name="Eastman K.E."/>
            <person name="Pendleton A.L."/>
            <person name="Shaikh M.A."/>
            <person name="Suttiyut T."/>
            <person name="Ogas R."/>
            <person name="Tomko P."/>
            <person name="Gavelis G."/>
            <person name="Widhalm J.R."/>
            <person name="Wisecaver J.H."/>
        </authorList>
    </citation>
    <scope>NUCLEOTIDE SEQUENCE</scope>
    <source>
        <strain evidence="1">ECLA1</strain>
    </source>
</reference>
<gene>
    <name evidence="1" type="ORF">RRG08_067331</name>
</gene>
<name>A0AAE1B8A2_9GAST</name>
<organism evidence="1 2">
    <name type="scientific">Elysia crispata</name>
    <name type="common">lettuce slug</name>
    <dbReference type="NCBI Taxonomy" id="231223"/>
    <lineage>
        <taxon>Eukaryota</taxon>
        <taxon>Metazoa</taxon>
        <taxon>Spiralia</taxon>
        <taxon>Lophotrochozoa</taxon>
        <taxon>Mollusca</taxon>
        <taxon>Gastropoda</taxon>
        <taxon>Heterobranchia</taxon>
        <taxon>Euthyneura</taxon>
        <taxon>Panpulmonata</taxon>
        <taxon>Sacoglossa</taxon>
        <taxon>Placobranchoidea</taxon>
        <taxon>Plakobranchidae</taxon>
        <taxon>Elysia</taxon>
    </lineage>
</organism>